<evidence type="ECO:0000313" key="3">
    <source>
        <dbReference type="EMBL" id="UXX84537.1"/>
    </source>
</evidence>
<evidence type="ECO:0000256" key="2">
    <source>
        <dbReference type="SAM" id="SignalP"/>
    </source>
</evidence>
<dbReference type="RefSeq" id="WP_263048762.1">
    <property type="nucleotide sequence ID" value="NZ_CP106738.1"/>
</dbReference>
<protein>
    <recommendedName>
        <fullName evidence="5">Translation initiation factor 2</fullName>
    </recommendedName>
</protein>
<dbReference type="Proteomes" id="UP001064087">
    <property type="component" value="Chromosome"/>
</dbReference>
<organism evidence="3 4">
    <name type="scientific">Roseovarius pelagicus</name>
    <dbReference type="NCBI Taxonomy" id="2980108"/>
    <lineage>
        <taxon>Bacteria</taxon>
        <taxon>Pseudomonadati</taxon>
        <taxon>Pseudomonadota</taxon>
        <taxon>Alphaproteobacteria</taxon>
        <taxon>Rhodobacterales</taxon>
        <taxon>Roseobacteraceae</taxon>
        <taxon>Roseovarius</taxon>
    </lineage>
</organism>
<gene>
    <name evidence="3" type="ORF">N7U68_07825</name>
</gene>
<feature type="region of interest" description="Disordered" evidence="1">
    <location>
        <begin position="146"/>
        <end position="165"/>
    </location>
</feature>
<keyword evidence="2" id="KW-0732">Signal</keyword>
<feature type="compositionally biased region" description="Low complexity" evidence="1">
    <location>
        <begin position="146"/>
        <end position="157"/>
    </location>
</feature>
<evidence type="ECO:0000256" key="1">
    <source>
        <dbReference type="SAM" id="MobiDB-lite"/>
    </source>
</evidence>
<keyword evidence="4" id="KW-1185">Reference proteome</keyword>
<dbReference type="EMBL" id="CP106738">
    <property type="protein sequence ID" value="UXX84537.1"/>
    <property type="molecule type" value="Genomic_DNA"/>
</dbReference>
<feature type="chain" id="PRO_5046132977" description="Translation initiation factor 2" evidence="2">
    <location>
        <begin position="22"/>
        <end position="165"/>
    </location>
</feature>
<feature type="signal peptide" evidence="2">
    <location>
        <begin position="1"/>
        <end position="21"/>
    </location>
</feature>
<name>A0ABY6DEF2_9RHOB</name>
<evidence type="ECO:0000313" key="4">
    <source>
        <dbReference type="Proteomes" id="UP001064087"/>
    </source>
</evidence>
<proteinExistence type="predicted"/>
<sequence length="165" mass="16680">MPRFVVSAALTCATLFLSACATVTRGNSEDVVFTSDPTGAQMTTSMGVGCTTPCTIDIKRRKAFSAVFQQGSETRTIAVASKIGSGGVATGAANVIAGGVVGIAVDASTGATLEHMPNPVHADFSKPQSQAQVIAEAHAKKIMQAKAKATAEANKAKNPGQGPTS</sequence>
<accession>A0ABY6DEF2</accession>
<reference evidence="3" key="1">
    <citation type="submission" date="2022-10" db="EMBL/GenBank/DDBJ databases">
        <title>Roseovarius pelagicus sp. nov., isolated from Arctic seawater.</title>
        <authorList>
            <person name="Hong Y.W."/>
            <person name="Hwang C.Y."/>
        </authorList>
    </citation>
    <scope>NUCLEOTIDE SEQUENCE</scope>
    <source>
        <strain evidence="3">HL-MP18</strain>
    </source>
</reference>
<dbReference type="PROSITE" id="PS51257">
    <property type="entry name" value="PROKAR_LIPOPROTEIN"/>
    <property type="match status" value="1"/>
</dbReference>
<evidence type="ECO:0008006" key="5">
    <source>
        <dbReference type="Google" id="ProtNLM"/>
    </source>
</evidence>